<dbReference type="GO" id="GO:0008233">
    <property type="term" value="F:peptidase activity"/>
    <property type="evidence" value="ECO:0007669"/>
    <property type="project" value="UniProtKB-KW"/>
</dbReference>
<reference evidence="1" key="2">
    <citation type="submission" date="2022-10" db="EMBL/GenBank/DDBJ databases">
        <authorList>
            <person name="Aronson H.S."/>
        </authorList>
    </citation>
    <scope>NUCLEOTIDE SEQUENCE</scope>
    <source>
        <strain evidence="1">RS19-109</strain>
    </source>
</reference>
<dbReference type="Proteomes" id="UP001154240">
    <property type="component" value="Unassembled WGS sequence"/>
</dbReference>
<dbReference type="Pfam" id="PF10123">
    <property type="entry name" value="Mu-like_Pro"/>
    <property type="match status" value="1"/>
</dbReference>
<sequence>MRKKCTGIAMNSQADRGACAALNFEFHPGAVVPDWIMLLPAGPEIKGRDGRSWLMADADARTIIDTFVADKQDLPVDIEHATELKAPKGDSAPAVGWIKELELRDDGSIWGRVEWNNDGGFTVSNRQYRYISPVFRYHKLTKQILRLTSAALTNQPNLALQALNTEGQLEHEEEPAMKKIYAALGLADTATETEALNAITKLQGDLATAANRAETPSLASFVPRADYDTALNRAAKAEQTIADLKKADMETAINTEISAALAAGKITPATVDYHKASCRQEGGLDRFKDFVKAAPTVADDSGLDGKDPDKDKGLALNADQTKIAEMFGNSAEDLKKYGAQA</sequence>
<evidence type="ECO:0000313" key="1">
    <source>
        <dbReference type="EMBL" id="MDG4475431.1"/>
    </source>
</evidence>
<dbReference type="EMBL" id="JAPHEH010000001">
    <property type="protein sequence ID" value="MDG4475431.1"/>
    <property type="molecule type" value="Genomic_DNA"/>
</dbReference>
<keyword evidence="1" id="KW-0645">Protease</keyword>
<name>A0A9X4RKW0_9BACT</name>
<dbReference type="GO" id="GO:0006508">
    <property type="term" value="P:proteolysis"/>
    <property type="evidence" value="ECO:0007669"/>
    <property type="project" value="UniProtKB-KW"/>
</dbReference>
<dbReference type="InterPro" id="IPR012106">
    <property type="entry name" value="Phage_Mu_Gp1"/>
</dbReference>
<dbReference type="PIRSF" id="PIRSF016624">
    <property type="entry name" value="Mu_prophg_I"/>
    <property type="match status" value="1"/>
</dbReference>
<dbReference type="AlphaFoldDB" id="A0A9X4RKW0"/>
<comment type="caution">
    <text evidence="1">The sequence shown here is derived from an EMBL/GenBank/DDBJ whole genome shotgun (WGS) entry which is preliminary data.</text>
</comment>
<protein>
    <submittedName>
        <fullName evidence="1">Phage protease</fullName>
    </submittedName>
</protein>
<proteinExistence type="predicted"/>
<dbReference type="RefSeq" id="WP_307632403.1">
    <property type="nucleotide sequence ID" value="NZ_JAPHEH010000001.1"/>
</dbReference>
<accession>A0A9X4RKW0</accession>
<keyword evidence="2" id="KW-1185">Reference proteome</keyword>
<keyword evidence="1" id="KW-0378">Hydrolase</keyword>
<evidence type="ECO:0000313" key="2">
    <source>
        <dbReference type="Proteomes" id="UP001154240"/>
    </source>
</evidence>
<organism evidence="1 2">
    <name type="scientific">Thiovibrio frasassiensis</name>
    <dbReference type="NCBI Taxonomy" id="2984131"/>
    <lineage>
        <taxon>Bacteria</taxon>
        <taxon>Pseudomonadati</taxon>
        <taxon>Thermodesulfobacteriota</taxon>
        <taxon>Desulfobulbia</taxon>
        <taxon>Desulfobulbales</taxon>
        <taxon>Thiovibrionaceae</taxon>
        <taxon>Thiovibrio</taxon>
    </lineage>
</organism>
<gene>
    <name evidence="1" type="ORF">OLX77_04570</name>
</gene>
<reference evidence="1" key="1">
    <citation type="journal article" date="2022" name="bioRxiv">
        <title>Thiovibrio frasassiensisgen. nov., sp. nov., an autotrophic, elemental sulfur disproportionating bacterium isolated from sulfidic karst sediment, and proposal of Thiovibrionaceae fam. nov.</title>
        <authorList>
            <person name="Aronson H."/>
            <person name="Thomas C."/>
            <person name="Bhattacharyya M."/>
            <person name="Eckstein S."/>
            <person name="Jensen S."/>
            <person name="Barco R."/>
            <person name="Macalady J."/>
            <person name="Amend J."/>
        </authorList>
    </citation>
    <scope>NUCLEOTIDE SEQUENCE</scope>
    <source>
        <strain evidence="1">RS19-109</strain>
    </source>
</reference>